<dbReference type="GO" id="GO:0005524">
    <property type="term" value="F:ATP binding"/>
    <property type="evidence" value="ECO:0007669"/>
    <property type="project" value="UniProtKB-KW"/>
</dbReference>
<dbReference type="RefSeq" id="WP_066825960.1">
    <property type="nucleotide sequence ID" value="NZ_LTBA01000024.1"/>
</dbReference>
<evidence type="ECO:0000259" key="4">
    <source>
        <dbReference type="PROSITE" id="PS50893"/>
    </source>
</evidence>
<evidence type="ECO:0000256" key="3">
    <source>
        <dbReference type="ARBA" id="ARBA00022840"/>
    </source>
</evidence>
<comment type="caution">
    <text evidence="5">The sequence shown here is derived from an EMBL/GenBank/DDBJ whole genome shotgun (WGS) entry which is preliminary data.</text>
</comment>
<gene>
    <name evidence="5" type="primary">ssuB_2</name>
    <name evidence="5" type="ORF">CLTEP_19160</name>
</gene>
<dbReference type="PATRIC" id="fig|1121338.3.peg.1975"/>
<dbReference type="PROSITE" id="PS50893">
    <property type="entry name" value="ABC_TRANSPORTER_2"/>
    <property type="match status" value="1"/>
</dbReference>
<dbReference type="InterPro" id="IPR027417">
    <property type="entry name" value="P-loop_NTPase"/>
</dbReference>
<dbReference type="STRING" id="1121338.CLTEP_19160"/>
<keyword evidence="1" id="KW-0813">Transport</keyword>
<keyword evidence="3 5" id="KW-0067">ATP-binding</keyword>
<dbReference type="InterPro" id="IPR003593">
    <property type="entry name" value="AAA+_ATPase"/>
</dbReference>
<name>A0A151B2I1_9CLOT</name>
<evidence type="ECO:0000256" key="1">
    <source>
        <dbReference type="ARBA" id="ARBA00022448"/>
    </source>
</evidence>
<keyword evidence="6" id="KW-1185">Reference proteome</keyword>
<dbReference type="InterPro" id="IPR050166">
    <property type="entry name" value="ABC_transporter_ATP-bind"/>
</dbReference>
<evidence type="ECO:0000313" key="6">
    <source>
        <dbReference type="Proteomes" id="UP000075531"/>
    </source>
</evidence>
<sequence>MPLQIRNLYKSFSTLKIFKNFNMTIHKNKINCILGPSGCGKTTLLNIIAGLESIDSGALVGFENKSLSFIFQEPRLLEWMTVWDNIDFVLKDIFPKQKRQYIITNYLKTVDLLEFKNYYPKELSGGMKQRVSIARAFAYPSDILIMDEPFKGLDNKLKNTLIKSFLRLWLDDKRTIIFVTHDIDESLLLGDDIFILSKNPAHIKKHITIDIAQKNRNIEKESLISIKNILINSF</sequence>
<dbReference type="SUPFAM" id="SSF52540">
    <property type="entry name" value="P-loop containing nucleoside triphosphate hydrolases"/>
    <property type="match status" value="1"/>
</dbReference>
<dbReference type="Gene3D" id="3.40.50.300">
    <property type="entry name" value="P-loop containing nucleotide triphosphate hydrolases"/>
    <property type="match status" value="1"/>
</dbReference>
<dbReference type="PANTHER" id="PTHR42788">
    <property type="entry name" value="TAURINE IMPORT ATP-BINDING PROTEIN-RELATED"/>
    <property type="match status" value="1"/>
</dbReference>
<keyword evidence="2" id="KW-0547">Nucleotide-binding</keyword>
<dbReference type="EC" id="3.6.3.-" evidence="5"/>
<dbReference type="AlphaFoldDB" id="A0A151B2I1"/>
<protein>
    <submittedName>
        <fullName evidence="5">Aliphatic sulfonates import ATP-binding protein SsuB</fullName>
        <ecNumber evidence="5">3.6.3.-</ecNumber>
    </submittedName>
</protein>
<accession>A0A151B2I1</accession>
<reference evidence="5 6" key="1">
    <citation type="submission" date="2016-02" db="EMBL/GenBank/DDBJ databases">
        <title>Genome sequence of Clostridium tepidiprofundi DSM 19306.</title>
        <authorList>
            <person name="Poehlein A."/>
            <person name="Daniel R."/>
        </authorList>
    </citation>
    <scope>NUCLEOTIDE SEQUENCE [LARGE SCALE GENOMIC DNA]</scope>
    <source>
        <strain evidence="5 6">DSM 19306</strain>
    </source>
</reference>
<proteinExistence type="predicted"/>
<dbReference type="EMBL" id="LTBA01000024">
    <property type="protein sequence ID" value="KYH34139.1"/>
    <property type="molecule type" value="Genomic_DNA"/>
</dbReference>
<evidence type="ECO:0000256" key="2">
    <source>
        <dbReference type="ARBA" id="ARBA00022741"/>
    </source>
</evidence>
<dbReference type="SMART" id="SM00382">
    <property type="entry name" value="AAA"/>
    <property type="match status" value="1"/>
</dbReference>
<feature type="domain" description="ABC transporter" evidence="4">
    <location>
        <begin position="3"/>
        <end position="223"/>
    </location>
</feature>
<organism evidence="5 6">
    <name type="scientific">Clostridium tepidiprofundi DSM 19306</name>
    <dbReference type="NCBI Taxonomy" id="1121338"/>
    <lineage>
        <taxon>Bacteria</taxon>
        <taxon>Bacillati</taxon>
        <taxon>Bacillota</taxon>
        <taxon>Clostridia</taxon>
        <taxon>Eubacteriales</taxon>
        <taxon>Clostridiaceae</taxon>
        <taxon>Clostridium</taxon>
    </lineage>
</organism>
<dbReference type="InterPro" id="IPR017871">
    <property type="entry name" value="ABC_transporter-like_CS"/>
</dbReference>
<dbReference type="GO" id="GO:0016887">
    <property type="term" value="F:ATP hydrolysis activity"/>
    <property type="evidence" value="ECO:0007669"/>
    <property type="project" value="InterPro"/>
</dbReference>
<dbReference type="Pfam" id="PF00005">
    <property type="entry name" value="ABC_tran"/>
    <property type="match status" value="1"/>
</dbReference>
<dbReference type="OrthoDB" id="9801958at2"/>
<dbReference type="Proteomes" id="UP000075531">
    <property type="component" value="Unassembled WGS sequence"/>
</dbReference>
<dbReference type="InterPro" id="IPR003439">
    <property type="entry name" value="ABC_transporter-like_ATP-bd"/>
</dbReference>
<evidence type="ECO:0000313" key="5">
    <source>
        <dbReference type="EMBL" id="KYH34139.1"/>
    </source>
</evidence>
<dbReference type="PANTHER" id="PTHR42788:SF13">
    <property type="entry name" value="ALIPHATIC SULFONATES IMPORT ATP-BINDING PROTEIN SSUB"/>
    <property type="match status" value="1"/>
</dbReference>
<dbReference type="PROSITE" id="PS00211">
    <property type="entry name" value="ABC_TRANSPORTER_1"/>
    <property type="match status" value="1"/>
</dbReference>
<keyword evidence="5" id="KW-0378">Hydrolase</keyword>